<name>A0A2N5D5U4_9CAUL</name>
<dbReference type="EMBL" id="PJRQ01000002">
    <property type="protein sequence ID" value="PLR21433.1"/>
    <property type="molecule type" value="Genomic_DNA"/>
</dbReference>
<dbReference type="Proteomes" id="UP000234483">
    <property type="component" value="Unassembled WGS sequence"/>
</dbReference>
<reference evidence="1 2" key="1">
    <citation type="submission" date="2017-12" db="EMBL/GenBank/DDBJ databases">
        <title>The genome sequence of Caulobacter flavus CGMCC1 15093.</title>
        <authorList>
            <person name="Gao J."/>
            <person name="Mao X."/>
            <person name="Sun J."/>
        </authorList>
    </citation>
    <scope>NUCLEOTIDE SEQUENCE [LARGE SCALE GENOMIC DNA]</scope>
    <source>
        <strain evidence="1 2">CGMCC1 15093</strain>
    </source>
</reference>
<proteinExistence type="predicted"/>
<organism evidence="1 2">
    <name type="scientific">Caulobacter flavus</name>
    <dbReference type="NCBI Taxonomy" id="1679497"/>
    <lineage>
        <taxon>Bacteria</taxon>
        <taxon>Pseudomonadati</taxon>
        <taxon>Pseudomonadota</taxon>
        <taxon>Alphaproteobacteria</taxon>
        <taxon>Caulobacterales</taxon>
        <taxon>Caulobacteraceae</taxon>
        <taxon>Caulobacter</taxon>
    </lineage>
</organism>
<gene>
    <name evidence="1" type="ORF">CFHF_00310</name>
</gene>
<accession>A0A2N5D5U4</accession>
<evidence type="ECO:0000313" key="2">
    <source>
        <dbReference type="Proteomes" id="UP000234483"/>
    </source>
</evidence>
<evidence type="ECO:0000313" key="1">
    <source>
        <dbReference type="EMBL" id="PLR21433.1"/>
    </source>
</evidence>
<protein>
    <submittedName>
        <fullName evidence="1">Uncharacterized protein</fullName>
    </submittedName>
</protein>
<comment type="caution">
    <text evidence="1">The sequence shown here is derived from an EMBL/GenBank/DDBJ whole genome shotgun (WGS) entry which is preliminary data.</text>
</comment>
<dbReference type="AlphaFoldDB" id="A0A2N5D5U4"/>
<sequence length="154" mass="16784">MRGVEGAVMRWICLVGAVVGVGVGAEASACSIVVTHEPTPYEKMRRARETIAEAAAVIDGEVIAPYRSEDEPAVVRAEHVLKGPAKVEFKVAAPTSCHEAFTEVGLRARMVLYGGPDVYTAPDTQTEARYEDRVLKSDRRKVWPWTPAPKPPAR</sequence>